<keyword evidence="4" id="KW-0805">Transcription regulation</keyword>
<dbReference type="RefSeq" id="XP_022395817.1">
    <property type="nucleotide sequence ID" value="XM_022543915.1"/>
</dbReference>
<keyword evidence="3" id="KW-0862">Zinc</keyword>
<dbReference type="EMBL" id="KV878922">
    <property type="protein sequence ID" value="OJJ79119.1"/>
    <property type="molecule type" value="Genomic_DNA"/>
</dbReference>
<name>A0A1L9V5H3_ASPGL</name>
<dbReference type="Pfam" id="PF00172">
    <property type="entry name" value="Zn_clus"/>
    <property type="match status" value="1"/>
</dbReference>
<dbReference type="GO" id="GO:0005634">
    <property type="term" value="C:nucleus"/>
    <property type="evidence" value="ECO:0007669"/>
    <property type="project" value="UniProtKB-SubCell"/>
</dbReference>
<feature type="domain" description="Zn(2)-C6 fungal-type" evidence="9">
    <location>
        <begin position="25"/>
        <end position="55"/>
    </location>
</feature>
<keyword evidence="6" id="KW-0804">Transcription</keyword>
<dbReference type="InterPro" id="IPR036864">
    <property type="entry name" value="Zn2-C6_fun-type_DNA-bd_sf"/>
</dbReference>
<evidence type="ECO:0000313" key="10">
    <source>
        <dbReference type="EMBL" id="OJJ79119.1"/>
    </source>
</evidence>
<dbReference type="AlphaFoldDB" id="A0A1L9V5H3"/>
<dbReference type="Pfam" id="PF04082">
    <property type="entry name" value="Fungal_trans"/>
    <property type="match status" value="1"/>
</dbReference>
<keyword evidence="2" id="KW-0479">Metal-binding</keyword>
<dbReference type="GO" id="GO:0008270">
    <property type="term" value="F:zinc ion binding"/>
    <property type="evidence" value="ECO:0007669"/>
    <property type="project" value="InterPro"/>
</dbReference>
<proteinExistence type="predicted"/>
<dbReference type="OrthoDB" id="2154091at2759"/>
<dbReference type="CDD" id="cd12148">
    <property type="entry name" value="fungal_TF_MHR"/>
    <property type="match status" value="1"/>
</dbReference>
<keyword evidence="7" id="KW-0539">Nucleus</keyword>
<keyword evidence="5" id="KW-0238">DNA-binding</keyword>
<organism evidence="10 11">
    <name type="scientific">Aspergillus glaucus CBS 516.65</name>
    <dbReference type="NCBI Taxonomy" id="1160497"/>
    <lineage>
        <taxon>Eukaryota</taxon>
        <taxon>Fungi</taxon>
        <taxon>Dikarya</taxon>
        <taxon>Ascomycota</taxon>
        <taxon>Pezizomycotina</taxon>
        <taxon>Eurotiomycetes</taxon>
        <taxon>Eurotiomycetidae</taxon>
        <taxon>Eurotiales</taxon>
        <taxon>Aspergillaceae</taxon>
        <taxon>Aspergillus</taxon>
        <taxon>Aspergillus subgen. Aspergillus</taxon>
    </lineage>
</organism>
<dbReference type="PANTHER" id="PTHR31313:SF77">
    <property type="entry name" value="ZN(II)2CYS6 TRANSCRIPTION FACTOR (EUROFUNG)"/>
    <property type="match status" value="1"/>
</dbReference>
<protein>
    <recommendedName>
        <fullName evidence="9">Zn(2)-C6 fungal-type domain-containing protein</fullName>
    </recommendedName>
</protein>
<evidence type="ECO:0000256" key="2">
    <source>
        <dbReference type="ARBA" id="ARBA00022723"/>
    </source>
</evidence>
<evidence type="ECO:0000259" key="9">
    <source>
        <dbReference type="PROSITE" id="PS50048"/>
    </source>
</evidence>
<dbReference type="SMART" id="SM00066">
    <property type="entry name" value="GAL4"/>
    <property type="match status" value="1"/>
</dbReference>
<evidence type="ECO:0000256" key="5">
    <source>
        <dbReference type="ARBA" id="ARBA00023125"/>
    </source>
</evidence>
<dbReference type="SMART" id="SM00906">
    <property type="entry name" value="Fungal_trans"/>
    <property type="match status" value="1"/>
</dbReference>
<feature type="region of interest" description="Disordered" evidence="8">
    <location>
        <begin position="137"/>
        <end position="162"/>
    </location>
</feature>
<accession>A0A1L9V5H3</accession>
<evidence type="ECO:0000256" key="7">
    <source>
        <dbReference type="ARBA" id="ARBA00023242"/>
    </source>
</evidence>
<comment type="subcellular location">
    <subcellularLocation>
        <location evidence="1">Nucleus</location>
    </subcellularLocation>
</comment>
<gene>
    <name evidence="10" type="ORF">ASPGLDRAFT_30142</name>
</gene>
<dbReference type="SUPFAM" id="SSF57701">
    <property type="entry name" value="Zn2/Cys6 DNA-binding domain"/>
    <property type="match status" value="1"/>
</dbReference>
<evidence type="ECO:0000256" key="1">
    <source>
        <dbReference type="ARBA" id="ARBA00004123"/>
    </source>
</evidence>
<evidence type="ECO:0000256" key="6">
    <source>
        <dbReference type="ARBA" id="ARBA00023163"/>
    </source>
</evidence>
<dbReference type="PANTHER" id="PTHR31313">
    <property type="entry name" value="TY1 ENHANCER ACTIVATOR"/>
    <property type="match status" value="1"/>
</dbReference>
<feature type="compositionally biased region" description="Polar residues" evidence="8">
    <location>
        <begin position="111"/>
        <end position="123"/>
    </location>
</feature>
<dbReference type="GeneID" id="34460176"/>
<feature type="region of interest" description="Disordered" evidence="8">
    <location>
        <begin position="101"/>
        <end position="124"/>
    </location>
</feature>
<dbReference type="GO" id="GO:0000981">
    <property type="term" value="F:DNA-binding transcription factor activity, RNA polymerase II-specific"/>
    <property type="evidence" value="ECO:0007669"/>
    <property type="project" value="InterPro"/>
</dbReference>
<reference evidence="11" key="1">
    <citation type="journal article" date="2017" name="Genome Biol.">
        <title>Comparative genomics reveals high biological diversity and specific adaptations in the industrially and medically important fungal genus Aspergillus.</title>
        <authorList>
            <person name="de Vries R.P."/>
            <person name="Riley R."/>
            <person name="Wiebenga A."/>
            <person name="Aguilar-Osorio G."/>
            <person name="Amillis S."/>
            <person name="Uchima C.A."/>
            <person name="Anderluh G."/>
            <person name="Asadollahi M."/>
            <person name="Askin M."/>
            <person name="Barry K."/>
            <person name="Battaglia E."/>
            <person name="Bayram O."/>
            <person name="Benocci T."/>
            <person name="Braus-Stromeyer S.A."/>
            <person name="Caldana C."/>
            <person name="Canovas D."/>
            <person name="Cerqueira G.C."/>
            <person name="Chen F."/>
            <person name="Chen W."/>
            <person name="Choi C."/>
            <person name="Clum A."/>
            <person name="Dos Santos R.A."/>
            <person name="Damasio A.R."/>
            <person name="Diallinas G."/>
            <person name="Emri T."/>
            <person name="Fekete E."/>
            <person name="Flipphi M."/>
            <person name="Freyberg S."/>
            <person name="Gallo A."/>
            <person name="Gournas C."/>
            <person name="Habgood R."/>
            <person name="Hainaut M."/>
            <person name="Harispe M.L."/>
            <person name="Henrissat B."/>
            <person name="Hilden K.S."/>
            <person name="Hope R."/>
            <person name="Hossain A."/>
            <person name="Karabika E."/>
            <person name="Karaffa L."/>
            <person name="Karanyi Z."/>
            <person name="Krasevec N."/>
            <person name="Kuo A."/>
            <person name="Kusch H."/>
            <person name="LaButti K."/>
            <person name="Lagendijk E.L."/>
            <person name="Lapidus A."/>
            <person name="Levasseur A."/>
            <person name="Lindquist E."/>
            <person name="Lipzen A."/>
            <person name="Logrieco A.F."/>
            <person name="MacCabe A."/>
            <person name="Maekelae M.R."/>
            <person name="Malavazi I."/>
            <person name="Melin P."/>
            <person name="Meyer V."/>
            <person name="Mielnichuk N."/>
            <person name="Miskei M."/>
            <person name="Molnar A.P."/>
            <person name="Mule G."/>
            <person name="Ngan C.Y."/>
            <person name="Orejas M."/>
            <person name="Orosz E."/>
            <person name="Ouedraogo J.P."/>
            <person name="Overkamp K.M."/>
            <person name="Park H.-S."/>
            <person name="Perrone G."/>
            <person name="Piumi F."/>
            <person name="Punt P.J."/>
            <person name="Ram A.F."/>
            <person name="Ramon A."/>
            <person name="Rauscher S."/>
            <person name="Record E."/>
            <person name="Riano-Pachon D.M."/>
            <person name="Robert V."/>
            <person name="Roehrig J."/>
            <person name="Ruller R."/>
            <person name="Salamov A."/>
            <person name="Salih N.S."/>
            <person name="Samson R.A."/>
            <person name="Sandor E."/>
            <person name="Sanguinetti M."/>
            <person name="Schuetze T."/>
            <person name="Sepcic K."/>
            <person name="Shelest E."/>
            <person name="Sherlock G."/>
            <person name="Sophianopoulou V."/>
            <person name="Squina F.M."/>
            <person name="Sun H."/>
            <person name="Susca A."/>
            <person name="Todd R.B."/>
            <person name="Tsang A."/>
            <person name="Unkles S.E."/>
            <person name="van de Wiele N."/>
            <person name="van Rossen-Uffink D."/>
            <person name="Oliveira J.V."/>
            <person name="Vesth T.C."/>
            <person name="Visser J."/>
            <person name="Yu J.-H."/>
            <person name="Zhou M."/>
            <person name="Andersen M.R."/>
            <person name="Archer D.B."/>
            <person name="Baker S.E."/>
            <person name="Benoit I."/>
            <person name="Brakhage A.A."/>
            <person name="Braus G.H."/>
            <person name="Fischer R."/>
            <person name="Frisvad J.C."/>
            <person name="Goldman G.H."/>
            <person name="Houbraken J."/>
            <person name="Oakley B."/>
            <person name="Pocsi I."/>
            <person name="Scazzocchio C."/>
            <person name="Seiboth B."/>
            <person name="vanKuyk P.A."/>
            <person name="Wortman J."/>
            <person name="Dyer P.S."/>
            <person name="Grigoriev I.V."/>
        </authorList>
    </citation>
    <scope>NUCLEOTIDE SEQUENCE [LARGE SCALE GENOMIC DNA]</scope>
    <source>
        <strain evidence="11">CBS 516.65</strain>
    </source>
</reference>
<dbReference type="Proteomes" id="UP000184300">
    <property type="component" value="Unassembled WGS sequence"/>
</dbReference>
<dbReference type="VEuPathDB" id="FungiDB:ASPGLDRAFT_30142"/>
<dbReference type="GO" id="GO:0006351">
    <property type="term" value="P:DNA-templated transcription"/>
    <property type="evidence" value="ECO:0007669"/>
    <property type="project" value="InterPro"/>
</dbReference>
<dbReference type="InterPro" id="IPR051615">
    <property type="entry name" value="Transcr_Regulatory_Elem"/>
</dbReference>
<dbReference type="InterPro" id="IPR007219">
    <property type="entry name" value="XnlR_reg_dom"/>
</dbReference>
<dbReference type="PROSITE" id="PS50048">
    <property type="entry name" value="ZN2_CY6_FUNGAL_2"/>
    <property type="match status" value="1"/>
</dbReference>
<evidence type="ECO:0000256" key="4">
    <source>
        <dbReference type="ARBA" id="ARBA00023015"/>
    </source>
</evidence>
<evidence type="ECO:0000256" key="8">
    <source>
        <dbReference type="SAM" id="MobiDB-lite"/>
    </source>
</evidence>
<dbReference type="STRING" id="1160497.A0A1L9V5H3"/>
<dbReference type="CDD" id="cd00067">
    <property type="entry name" value="GAL4"/>
    <property type="match status" value="1"/>
</dbReference>
<sequence>MVGASPRNEPGSEIRSRTMKHVTRACIGCQKRKTKCDGVRPQCANCALYKQGCTFSQEIDKRRMASKGKISMMISYIQALESLLLGHHIELPASRPSQFLPAVSSPCPSARDSQPITSATAQDISDHTVPSIEQCMSTASDENSPDTQDRLSPSGESSYDTNLISDRMGSLQLAEDGQLRFFGPTSNLHILHVGPFPLFNSNIRSVHWNESLILKAAGVDHHVEEELEDHLTKLYFTWENPNIPLVDERTYYQEKSRYRSLNQPSHRYSEVLNNAICAVGAALTPRFCPNLPESLIDFFAARSKALLEVEMDSPTLSTVQSLGILSGVEALLTRDARGWLYSGMAMRLATDLGLHIDAAPFAERGLMDLDEVRLRSSTFWGTYTHERMWSLYVGRPESIDHLDITVQLPFPGDTCIDVSKKWGPYIDEDQQSTAWEAPALLNEVAQGTVTLCTKMASIRKALSLFANQPFRYGTPRGNTLDLKGRYAFAVKARDELALWKSGLSETLHVDMMDLECKHLPHVLQLHMQFHAVRIIVDQLFAFLPAGSDGLTTQDMQKSRESCHDAAWHITKLLQASRRRFSLRRVNIQAVHLIFTAMLVHVHSAFLSPDYQIRDTARRQLEICSQALGEIGQAYKNALRVLEVITSIKSDLLRRERNVLTNGATMIGQPASMSSMISLGQIPSTMFLGDMRASQSCQTNYSNDGLLNGFDVVSGIDLEQCASLTGQMPLSNLPSWTPFTETFALSNPGEGFS</sequence>
<evidence type="ECO:0000313" key="11">
    <source>
        <dbReference type="Proteomes" id="UP000184300"/>
    </source>
</evidence>
<dbReference type="InterPro" id="IPR001138">
    <property type="entry name" value="Zn2Cys6_DnaBD"/>
</dbReference>
<dbReference type="Gene3D" id="4.10.240.10">
    <property type="entry name" value="Zn(2)-C6 fungal-type DNA-binding domain"/>
    <property type="match status" value="1"/>
</dbReference>
<dbReference type="GO" id="GO:0003677">
    <property type="term" value="F:DNA binding"/>
    <property type="evidence" value="ECO:0007669"/>
    <property type="project" value="UniProtKB-KW"/>
</dbReference>
<keyword evidence="11" id="KW-1185">Reference proteome</keyword>
<evidence type="ECO:0000256" key="3">
    <source>
        <dbReference type="ARBA" id="ARBA00022833"/>
    </source>
</evidence>